<keyword evidence="2" id="KW-0472">Membrane</keyword>
<dbReference type="InterPro" id="IPR012338">
    <property type="entry name" value="Beta-lactam/transpept-like"/>
</dbReference>
<dbReference type="PANTHER" id="PTHR46825">
    <property type="entry name" value="D-ALANYL-D-ALANINE-CARBOXYPEPTIDASE/ENDOPEPTIDASE AMPH"/>
    <property type="match status" value="1"/>
</dbReference>
<dbReference type="RefSeq" id="WP_212940256.1">
    <property type="nucleotide sequence ID" value="NZ_BORR01000010.1"/>
</dbReference>
<evidence type="ECO:0000313" key="4">
    <source>
        <dbReference type="EMBL" id="GIO38038.1"/>
    </source>
</evidence>
<dbReference type="InterPro" id="IPR050491">
    <property type="entry name" value="AmpC-like"/>
</dbReference>
<comment type="subcellular location">
    <subcellularLocation>
        <location evidence="1">Membrane</location>
    </subcellularLocation>
</comment>
<evidence type="ECO:0000259" key="3">
    <source>
        <dbReference type="Pfam" id="PF00144"/>
    </source>
</evidence>
<gene>
    <name evidence="4" type="primary">pbpE</name>
    <name evidence="4" type="ORF">J41TS12_28990</name>
</gene>
<comment type="caution">
    <text evidence="4">The sequence shown here is derived from an EMBL/GenBank/DDBJ whole genome shotgun (WGS) entry which is preliminary data.</text>
</comment>
<organism evidence="4 5">
    <name type="scientific">Paenibacillus antibioticophila</name>
    <dbReference type="NCBI Taxonomy" id="1274374"/>
    <lineage>
        <taxon>Bacteria</taxon>
        <taxon>Bacillati</taxon>
        <taxon>Bacillota</taxon>
        <taxon>Bacilli</taxon>
        <taxon>Bacillales</taxon>
        <taxon>Paenibacillaceae</taxon>
        <taxon>Paenibacillus</taxon>
    </lineage>
</organism>
<proteinExistence type="predicted"/>
<sequence>MTRKKKEAQLSALMEQIREHFNGVILVAEQGKPLLYEAVGFAELSQGQEPARTLTTESMFELASVSKPITALGIIRLHQAGLLELDDTVSRWLPELPYPGITIRHLLTHTSGLPDYIALFSEKWNPAQIAVNADVLNMLAAHRPAPLFAPQDSWMYSNTGYIMLAILIERISGQSYADFLSEQIFQPLGMARTRIYNRRLDPDAVPSNYAWGYVYRLEHGGYVLPDAVPAMNYVHYLDGLQGDGMVNSTAMDLLRLDRALYDDKFIQPQLREAMFTPVTLHNGETFDYGFGWLIEQHPQLGRAVSHSGGWPGYATFLKRYIERDLTIILLQNGERDYNYTQQLLRSVEQALADEPMEVPQAAAPRTLFPLTAEDYEPFLGEYLFQDEQGQSLSAEVFIEHSQLCMRLGNGMTFVLLPISPTRFYEQQIATELEFGEIEASKSSRLIWYEHDSDSVAQRVR</sequence>
<evidence type="ECO:0000256" key="1">
    <source>
        <dbReference type="ARBA" id="ARBA00004370"/>
    </source>
</evidence>
<keyword evidence="5" id="KW-1185">Reference proteome</keyword>
<accession>A0A920CHR5</accession>
<name>A0A920CHR5_9BACL</name>
<dbReference type="Proteomes" id="UP000681162">
    <property type="component" value="Unassembled WGS sequence"/>
</dbReference>
<dbReference type="Gene3D" id="3.40.710.10">
    <property type="entry name" value="DD-peptidase/beta-lactamase superfamily"/>
    <property type="match status" value="1"/>
</dbReference>
<dbReference type="SUPFAM" id="SSF56601">
    <property type="entry name" value="beta-lactamase/transpeptidase-like"/>
    <property type="match status" value="1"/>
</dbReference>
<dbReference type="EMBL" id="BORR01000010">
    <property type="protein sequence ID" value="GIO38038.1"/>
    <property type="molecule type" value="Genomic_DNA"/>
</dbReference>
<evidence type="ECO:0000256" key="2">
    <source>
        <dbReference type="ARBA" id="ARBA00023136"/>
    </source>
</evidence>
<protein>
    <submittedName>
        <fullName evidence="4">Penicillin-binding protein 4</fullName>
    </submittedName>
</protein>
<dbReference type="PANTHER" id="PTHR46825:SF11">
    <property type="entry name" value="PENICILLIN-BINDING PROTEIN 4"/>
    <property type="match status" value="1"/>
</dbReference>
<dbReference type="InterPro" id="IPR001466">
    <property type="entry name" value="Beta-lactam-related"/>
</dbReference>
<dbReference type="AlphaFoldDB" id="A0A920CHR5"/>
<dbReference type="GO" id="GO:0016020">
    <property type="term" value="C:membrane"/>
    <property type="evidence" value="ECO:0007669"/>
    <property type="project" value="UniProtKB-SubCell"/>
</dbReference>
<reference evidence="4 5" key="1">
    <citation type="submission" date="2021-03" db="EMBL/GenBank/DDBJ databases">
        <title>Antimicrobial resistance genes in bacteria isolated from Japanese honey, and their potential for conferring macrolide and lincosamide resistance in the American foulbrood pathogen Paenibacillus larvae.</title>
        <authorList>
            <person name="Okamoto M."/>
            <person name="Kumagai M."/>
            <person name="Kanamori H."/>
            <person name="Takamatsu D."/>
        </authorList>
    </citation>
    <scope>NUCLEOTIDE SEQUENCE [LARGE SCALE GENOMIC DNA]</scope>
    <source>
        <strain evidence="4 5">J41TS12</strain>
    </source>
</reference>
<feature type="domain" description="Beta-lactamase-related" evidence="3">
    <location>
        <begin position="12"/>
        <end position="338"/>
    </location>
</feature>
<dbReference type="Pfam" id="PF00144">
    <property type="entry name" value="Beta-lactamase"/>
    <property type="match status" value="1"/>
</dbReference>
<evidence type="ECO:0000313" key="5">
    <source>
        <dbReference type="Proteomes" id="UP000681162"/>
    </source>
</evidence>